<dbReference type="AlphaFoldDB" id="A0A8H5BIA8"/>
<feature type="region of interest" description="Disordered" evidence="1">
    <location>
        <begin position="46"/>
        <end position="74"/>
    </location>
</feature>
<feature type="region of interest" description="Disordered" evidence="1">
    <location>
        <begin position="1"/>
        <end position="21"/>
    </location>
</feature>
<gene>
    <name evidence="2" type="ORF">D9611_008272</name>
</gene>
<evidence type="ECO:0000313" key="3">
    <source>
        <dbReference type="Proteomes" id="UP000541558"/>
    </source>
</evidence>
<dbReference type="Proteomes" id="UP000541558">
    <property type="component" value="Unassembled WGS sequence"/>
</dbReference>
<organism evidence="2 3">
    <name type="scientific">Ephemerocybe angulata</name>
    <dbReference type="NCBI Taxonomy" id="980116"/>
    <lineage>
        <taxon>Eukaryota</taxon>
        <taxon>Fungi</taxon>
        <taxon>Dikarya</taxon>
        <taxon>Basidiomycota</taxon>
        <taxon>Agaricomycotina</taxon>
        <taxon>Agaricomycetes</taxon>
        <taxon>Agaricomycetidae</taxon>
        <taxon>Agaricales</taxon>
        <taxon>Agaricineae</taxon>
        <taxon>Psathyrellaceae</taxon>
        <taxon>Ephemerocybe</taxon>
    </lineage>
</organism>
<evidence type="ECO:0000256" key="1">
    <source>
        <dbReference type="SAM" id="MobiDB-lite"/>
    </source>
</evidence>
<accession>A0A8H5BIA8</accession>
<name>A0A8H5BIA8_9AGAR</name>
<sequence>MAKARRAFLAPGLGESSPESLCRPLPYGEGEWRAPDIADSYGNSIVSTPQNTPDLGVISIKDDRTDIGPTPEGA</sequence>
<evidence type="ECO:0000313" key="2">
    <source>
        <dbReference type="EMBL" id="KAF5323884.1"/>
    </source>
</evidence>
<protein>
    <submittedName>
        <fullName evidence="2">Uncharacterized protein</fullName>
    </submittedName>
</protein>
<comment type="caution">
    <text evidence="2">The sequence shown here is derived from an EMBL/GenBank/DDBJ whole genome shotgun (WGS) entry which is preliminary data.</text>
</comment>
<keyword evidence="3" id="KW-1185">Reference proteome</keyword>
<dbReference type="EMBL" id="JAACJK010000165">
    <property type="protein sequence ID" value="KAF5323884.1"/>
    <property type="molecule type" value="Genomic_DNA"/>
</dbReference>
<reference evidence="2 3" key="1">
    <citation type="journal article" date="2020" name="ISME J.">
        <title>Uncovering the hidden diversity of litter-decomposition mechanisms in mushroom-forming fungi.</title>
        <authorList>
            <person name="Floudas D."/>
            <person name="Bentzer J."/>
            <person name="Ahren D."/>
            <person name="Johansson T."/>
            <person name="Persson P."/>
            <person name="Tunlid A."/>
        </authorList>
    </citation>
    <scope>NUCLEOTIDE SEQUENCE [LARGE SCALE GENOMIC DNA]</scope>
    <source>
        <strain evidence="2 3">CBS 175.51</strain>
    </source>
</reference>
<proteinExistence type="predicted"/>